<protein>
    <recommendedName>
        <fullName evidence="3">PAS domain-containing protein</fullName>
    </recommendedName>
</protein>
<evidence type="ECO:0008006" key="3">
    <source>
        <dbReference type="Google" id="ProtNLM"/>
    </source>
</evidence>
<organism evidence="1 2">
    <name type="scientific">Streptomyces brasiliscabiei</name>
    <dbReference type="NCBI Taxonomy" id="2736302"/>
    <lineage>
        <taxon>Bacteria</taxon>
        <taxon>Bacillati</taxon>
        <taxon>Actinomycetota</taxon>
        <taxon>Actinomycetes</taxon>
        <taxon>Kitasatosporales</taxon>
        <taxon>Streptomycetaceae</taxon>
        <taxon>Streptomyces</taxon>
    </lineage>
</organism>
<dbReference type="EMBL" id="JBBAYM010000015">
    <property type="protein sequence ID" value="MEI5611974.1"/>
    <property type="molecule type" value="Genomic_DNA"/>
</dbReference>
<evidence type="ECO:0000313" key="2">
    <source>
        <dbReference type="Proteomes" id="UP001365781"/>
    </source>
</evidence>
<comment type="caution">
    <text evidence="1">The sequence shown here is derived from an EMBL/GenBank/DDBJ whole genome shotgun (WGS) entry which is preliminary data.</text>
</comment>
<dbReference type="Proteomes" id="UP001365781">
    <property type="component" value="Unassembled WGS sequence"/>
</dbReference>
<name>A0ABU8GG07_9ACTN</name>
<keyword evidence="2" id="KW-1185">Reference proteome</keyword>
<proteinExistence type="predicted"/>
<reference evidence="1 2" key="1">
    <citation type="submission" date="2024-03" db="EMBL/GenBank/DDBJ databases">
        <title>First Report of Pectobacterium brasiliscabiei causing potato scab in china.</title>
        <authorList>
            <person name="Handique U."/>
        </authorList>
    </citation>
    <scope>NUCLEOTIDE SEQUENCE [LARGE SCALE GENOMIC DNA]</scope>
    <source>
        <strain evidence="1 2">ZRIMU1503</strain>
    </source>
</reference>
<gene>
    <name evidence="1" type="ORF">WB403_22705</name>
</gene>
<sequence length="65" mass="7020">MSERDPVSGEDSVPEWPFPDGVGLLGHQLMADTLAPIAVLDDRLRHLYVNPAWVEVGGVPAAAFH</sequence>
<accession>A0ABU8GG07</accession>
<dbReference type="RefSeq" id="WP_336540251.1">
    <property type="nucleotide sequence ID" value="NZ_JBBAYL010000007.1"/>
</dbReference>
<evidence type="ECO:0000313" key="1">
    <source>
        <dbReference type="EMBL" id="MEI5611974.1"/>
    </source>
</evidence>